<evidence type="ECO:0000259" key="4">
    <source>
        <dbReference type="Pfam" id="PF03816"/>
    </source>
</evidence>
<keyword evidence="3" id="KW-1133">Transmembrane helix</keyword>
<evidence type="ECO:0000256" key="1">
    <source>
        <dbReference type="ARBA" id="ARBA00006068"/>
    </source>
</evidence>
<dbReference type="Proteomes" id="UP001344658">
    <property type="component" value="Unassembled WGS sequence"/>
</dbReference>
<keyword evidence="3" id="KW-0472">Membrane</keyword>
<accession>A0ABU7PI50</accession>
<dbReference type="PANTHER" id="PTHR33392">
    <property type="entry name" value="POLYISOPRENYL-TEICHOIC ACID--PEPTIDOGLYCAN TEICHOIC ACID TRANSFERASE TAGU"/>
    <property type="match status" value="1"/>
</dbReference>
<evidence type="ECO:0000256" key="3">
    <source>
        <dbReference type="SAM" id="Phobius"/>
    </source>
</evidence>
<sequence>MADGQQDPHRHTGWRDPRRLAPRGGDDTPDHPSAEPSGGRPGEPGDGGGAPRSGRRRLFRWLTLGLSAAVLLTAAAGALVYLRLNGNIRDLPLFGGIGGDAGTERPDAFGRTPVNVLVIGSDTRAGRADCRLGGDCGPGQNADVEMVLHLAADRSHASVLSIPRDTVTDLPACRASRGRISAAHRGAVNSTLQYGPGCTVAAVHTLTGIPIDHFVMADFAGVVRMSDAAGGVPVCVDRALYDPYSHLRLTAGRHSLRGQGALEFLRSRHAFGDGDDLGRTDAQHLFLASLTQRMRRSGSLGDPAGLLSLADAATKALTVDPGLAAVSRLTGLAADVRKVPPARFAFTTMPTSPDPANRNRLVPAPAADRLFAVIASDLPLRVTGAPRAVAAAPPVARPAVVRAAGPPDDETFEDARQAQVLGALTGPGTAPYPAPNDPLPGRTAAGRAGCVAVARKRTVRLHGVAMTPTAAFAASRAVPLSAH</sequence>
<feature type="compositionally biased region" description="Basic and acidic residues" evidence="2">
    <location>
        <begin position="1"/>
        <end position="33"/>
    </location>
</feature>
<evidence type="ECO:0000256" key="2">
    <source>
        <dbReference type="SAM" id="MobiDB-lite"/>
    </source>
</evidence>
<name>A0ABU7PI50_9ACTN</name>
<dbReference type="Pfam" id="PF03816">
    <property type="entry name" value="LytR_cpsA_psr"/>
    <property type="match status" value="1"/>
</dbReference>
<evidence type="ECO:0000313" key="6">
    <source>
        <dbReference type="Proteomes" id="UP001344658"/>
    </source>
</evidence>
<dbReference type="Gene3D" id="3.40.630.190">
    <property type="entry name" value="LCP protein"/>
    <property type="match status" value="1"/>
</dbReference>
<feature type="transmembrane region" description="Helical" evidence="3">
    <location>
        <begin position="61"/>
        <end position="82"/>
    </location>
</feature>
<keyword evidence="3" id="KW-0812">Transmembrane</keyword>
<dbReference type="EMBL" id="JAZEWV010000023">
    <property type="protein sequence ID" value="MEE4544984.1"/>
    <property type="molecule type" value="Genomic_DNA"/>
</dbReference>
<reference evidence="5 6" key="1">
    <citation type="submission" date="2023-12" db="EMBL/GenBank/DDBJ databases">
        <title>Streptomyces sp. V4-01.</title>
        <authorList>
            <person name="Somphong A."/>
            <person name="Phongsopitanun W."/>
        </authorList>
    </citation>
    <scope>NUCLEOTIDE SEQUENCE [LARGE SCALE GENOMIC DNA]</scope>
    <source>
        <strain evidence="5 6">V4-01</strain>
    </source>
</reference>
<dbReference type="NCBIfam" id="TIGR00350">
    <property type="entry name" value="lytR_cpsA_psr"/>
    <property type="match status" value="1"/>
</dbReference>
<feature type="domain" description="Cell envelope-related transcriptional attenuator" evidence="4">
    <location>
        <begin position="141"/>
        <end position="295"/>
    </location>
</feature>
<proteinExistence type="inferred from homology"/>
<dbReference type="PANTHER" id="PTHR33392:SF6">
    <property type="entry name" value="POLYISOPRENYL-TEICHOIC ACID--PEPTIDOGLYCAN TEICHOIC ACID TRANSFERASE TAGU"/>
    <property type="match status" value="1"/>
</dbReference>
<keyword evidence="6" id="KW-1185">Reference proteome</keyword>
<dbReference type="RefSeq" id="WP_330798225.1">
    <property type="nucleotide sequence ID" value="NZ_JAZEWV010000023.1"/>
</dbReference>
<feature type="region of interest" description="Disordered" evidence="2">
    <location>
        <begin position="1"/>
        <end position="54"/>
    </location>
</feature>
<dbReference type="InterPro" id="IPR050922">
    <property type="entry name" value="LytR/CpsA/Psr_CW_biosynth"/>
</dbReference>
<evidence type="ECO:0000313" key="5">
    <source>
        <dbReference type="EMBL" id="MEE4544984.1"/>
    </source>
</evidence>
<feature type="compositionally biased region" description="Gly residues" evidence="2">
    <location>
        <begin position="39"/>
        <end position="51"/>
    </location>
</feature>
<comment type="caution">
    <text evidence="5">The sequence shown here is derived from an EMBL/GenBank/DDBJ whole genome shotgun (WGS) entry which is preliminary data.</text>
</comment>
<protein>
    <submittedName>
        <fullName evidence="5">LCP family protein</fullName>
    </submittedName>
</protein>
<gene>
    <name evidence="5" type="ORF">V2S66_23830</name>
</gene>
<organism evidence="5 6">
    <name type="scientific">Actinacidiphila polyblastidii</name>
    <dbReference type="NCBI Taxonomy" id="3110430"/>
    <lineage>
        <taxon>Bacteria</taxon>
        <taxon>Bacillati</taxon>
        <taxon>Actinomycetota</taxon>
        <taxon>Actinomycetes</taxon>
        <taxon>Kitasatosporales</taxon>
        <taxon>Streptomycetaceae</taxon>
        <taxon>Actinacidiphila</taxon>
    </lineage>
</organism>
<dbReference type="InterPro" id="IPR004474">
    <property type="entry name" value="LytR_CpsA_psr"/>
</dbReference>
<comment type="similarity">
    <text evidence="1">Belongs to the LytR/CpsA/Psr (LCP) family.</text>
</comment>